<organism evidence="1 2">
    <name type="scientific">Aquimarina amphilecti</name>
    <dbReference type="NCBI Taxonomy" id="1038014"/>
    <lineage>
        <taxon>Bacteria</taxon>
        <taxon>Pseudomonadati</taxon>
        <taxon>Bacteroidota</taxon>
        <taxon>Flavobacteriia</taxon>
        <taxon>Flavobacteriales</taxon>
        <taxon>Flavobacteriaceae</taxon>
        <taxon>Aquimarina</taxon>
    </lineage>
</organism>
<dbReference type="Pfam" id="PF13715">
    <property type="entry name" value="CarbopepD_reg_2"/>
    <property type="match status" value="1"/>
</dbReference>
<dbReference type="STRING" id="1038014.SAMN04487910_2594"/>
<dbReference type="EMBL" id="FOAB01000004">
    <property type="protein sequence ID" value="SEL48408.1"/>
    <property type="molecule type" value="Genomic_DNA"/>
</dbReference>
<gene>
    <name evidence="1" type="ORF">SAMN04487910_2594</name>
</gene>
<protein>
    <submittedName>
        <fullName evidence="1">CarboxypepD_reg-like domain-containing protein</fullName>
    </submittedName>
</protein>
<sequence length="279" mass="31721">MHQYKLSLKFFLILLVLSNVCWSQNLILKGIVKGANNEKLAYVNIGIKNKNIGTISDENGHFSIRIHEENQSDSLSFSFLGYKQRTIKVSDVVEKSIREFVLDQKLVSLDEVTIISKKTKEKKLGTTSYVSFVVGDVRADNNQNNNIQEFAKKLKIKKPSRLLDVSIALSNVNIDAAKFRINFYNIKDNLPFEKIGASNIIIEKQIINGWNTFDLKKFDLKFENPVFIAIEYLPLEYNEQAPFNYNGQLLGKAVGRSSSVGNWNVTKGAKISMYVTVRQ</sequence>
<keyword evidence="2" id="KW-1185">Reference proteome</keyword>
<dbReference type="Proteomes" id="UP000198521">
    <property type="component" value="Unassembled WGS sequence"/>
</dbReference>
<name>A0A1H7QKW2_AQUAM</name>
<dbReference type="AlphaFoldDB" id="A0A1H7QKW2"/>
<evidence type="ECO:0000313" key="1">
    <source>
        <dbReference type="EMBL" id="SEL48408.1"/>
    </source>
</evidence>
<reference evidence="2" key="1">
    <citation type="submission" date="2016-10" db="EMBL/GenBank/DDBJ databases">
        <authorList>
            <person name="Varghese N."/>
            <person name="Submissions S."/>
        </authorList>
    </citation>
    <scope>NUCLEOTIDE SEQUENCE [LARGE SCALE GENOMIC DNA]</scope>
    <source>
        <strain evidence="2">DSM 25232 / NCIMB 14723 / 92V</strain>
    </source>
</reference>
<dbReference type="OrthoDB" id="1079187at2"/>
<evidence type="ECO:0000313" key="2">
    <source>
        <dbReference type="Proteomes" id="UP000198521"/>
    </source>
</evidence>
<accession>A0A1H7QKW2</accession>
<proteinExistence type="predicted"/>
<dbReference type="Gene3D" id="2.60.40.1120">
    <property type="entry name" value="Carboxypeptidase-like, regulatory domain"/>
    <property type="match status" value="1"/>
</dbReference>
<dbReference type="SUPFAM" id="SSF49464">
    <property type="entry name" value="Carboxypeptidase regulatory domain-like"/>
    <property type="match status" value="1"/>
</dbReference>
<dbReference type="InterPro" id="IPR008969">
    <property type="entry name" value="CarboxyPept-like_regulatory"/>
</dbReference>
<dbReference type="RefSeq" id="WP_091409070.1">
    <property type="nucleotide sequence ID" value="NZ_FOAB01000004.1"/>
</dbReference>